<reference evidence="1 2" key="1">
    <citation type="journal article" date="2023" name="Plants (Basel)">
        <title>Bridging the Gap: Combining Genomics and Transcriptomics Approaches to Understand Stylosanthes scabra, an Orphan Legume from the Brazilian Caatinga.</title>
        <authorList>
            <person name="Ferreira-Neto J.R.C."/>
            <person name="da Silva M.D."/>
            <person name="Binneck E."/>
            <person name="de Melo N.F."/>
            <person name="da Silva R.H."/>
            <person name="de Melo A.L.T.M."/>
            <person name="Pandolfi V."/>
            <person name="Bustamante F.O."/>
            <person name="Brasileiro-Vidal A.C."/>
            <person name="Benko-Iseppon A.M."/>
        </authorList>
    </citation>
    <scope>NUCLEOTIDE SEQUENCE [LARGE SCALE GENOMIC DNA]</scope>
    <source>
        <tissue evidence="1">Leaves</tissue>
    </source>
</reference>
<keyword evidence="2" id="KW-1185">Reference proteome</keyword>
<dbReference type="Proteomes" id="UP001341840">
    <property type="component" value="Unassembled WGS sequence"/>
</dbReference>
<organism evidence="1 2">
    <name type="scientific">Stylosanthes scabra</name>
    <dbReference type="NCBI Taxonomy" id="79078"/>
    <lineage>
        <taxon>Eukaryota</taxon>
        <taxon>Viridiplantae</taxon>
        <taxon>Streptophyta</taxon>
        <taxon>Embryophyta</taxon>
        <taxon>Tracheophyta</taxon>
        <taxon>Spermatophyta</taxon>
        <taxon>Magnoliopsida</taxon>
        <taxon>eudicotyledons</taxon>
        <taxon>Gunneridae</taxon>
        <taxon>Pentapetalae</taxon>
        <taxon>rosids</taxon>
        <taxon>fabids</taxon>
        <taxon>Fabales</taxon>
        <taxon>Fabaceae</taxon>
        <taxon>Papilionoideae</taxon>
        <taxon>50 kb inversion clade</taxon>
        <taxon>dalbergioids sensu lato</taxon>
        <taxon>Dalbergieae</taxon>
        <taxon>Pterocarpus clade</taxon>
        <taxon>Stylosanthes</taxon>
    </lineage>
</organism>
<evidence type="ECO:0000313" key="1">
    <source>
        <dbReference type="EMBL" id="MED6193505.1"/>
    </source>
</evidence>
<dbReference type="EMBL" id="JASCZI010211512">
    <property type="protein sequence ID" value="MED6193505.1"/>
    <property type="molecule type" value="Genomic_DNA"/>
</dbReference>
<comment type="caution">
    <text evidence="1">The sequence shown here is derived from an EMBL/GenBank/DDBJ whole genome shotgun (WGS) entry which is preliminary data.</text>
</comment>
<protein>
    <submittedName>
        <fullName evidence="1">Uncharacterized protein</fullName>
    </submittedName>
</protein>
<accession>A0ABU6X9W0</accession>
<proteinExistence type="predicted"/>
<name>A0ABU6X9W0_9FABA</name>
<sequence length="90" mass="9387">MTITGLLKFLGTSTFIISSEKGSLGLVVVLSLGRAVAPNLLEPYSSADSTMLNPKSSDHRVNSSGCGYSEGCVVGVPLCVKTEILSPNRN</sequence>
<evidence type="ECO:0000313" key="2">
    <source>
        <dbReference type="Proteomes" id="UP001341840"/>
    </source>
</evidence>
<gene>
    <name evidence="1" type="ORF">PIB30_020119</name>
</gene>